<accession>A0A1G5HMK0</accession>
<dbReference type="Pfam" id="PF07690">
    <property type="entry name" value="MFS_1"/>
    <property type="match status" value="1"/>
</dbReference>
<keyword evidence="4 5" id="KW-0472">Membrane</keyword>
<dbReference type="SUPFAM" id="SSF103473">
    <property type="entry name" value="MFS general substrate transporter"/>
    <property type="match status" value="1"/>
</dbReference>
<evidence type="ECO:0000256" key="3">
    <source>
        <dbReference type="ARBA" id="ARBA00022989"/>
    </source>
</evidence>
<dbReference type="GO" id="GO:0016020">
    <property type="term" value="C:membrane"/>
    <property type="evidence" value="ECO:0007669"/>
    <property type="project" value="UniProtKB-SubCell"/>
</dbReference>
<dbReference type="STRING" id="336292.SAMN05660710_02191"/>
<gene>
    <name evidence="7" type="ORF">SAMN05660710_02191</name>
</gene>
<dbReference type="Gene3D" id="1.20.1250.20">
    <property type="entry name" value="MFS general substrate transporter like domains"/>
    <property type="match status" value="1"/>
</dbReference>
<feature type="transmembrane region" description="Helical" evidence="5">
    <location>
        <begin position="146"/>
        <end position="166"/>
    </location>
</feature>
<feature type="transmembrane region" description="Helical" evidence="5">
    <location>
        <begin position="18"/>
        <end position="36"/>
    </location>
</feature>
<feature type="transmembrane region" description="Helical" evidence="5">
    <location>
        <begin position="80"/>
        <end position="100"/>
    </location>
</feature>
<feature type="transmembrane region" description="Helical" evidence="5">
    <location>
        <begin position="271"/>
        <end position="292"/>
    </location>
</feature>
<dbReference type="Proteomes" id="UP000199502">
    <property type="component" value="Unassembled WGS sequence"/>
</dbReference>
<evidence type="ECO:0000313" key="7">
    <source>
        <dbReference type="EMBL" id="SCY64921.1"/>
    </source>
</evidence>
<dbReference type="PROSITE" id="PS50850">
    <property type="entry name" value="MFS"/>
    <property type="match status" value="1"/>
</dbReference>
<feature type="transmembrane region" description="Helical" evidence="5">
    <location>
        <begin position="375"/>
        <end position="395"/>
    </location>
</feature>
<feature type="transmembrane region" description="Helical" evidence="5">
    <location>
        <begin position="106"/>
        <end position="126"/>
    </location>
</feature>
<dbReference type="Gene3D" id="1.20.1720.10">
    <property type="entry name" value="Multidrug resistance protein D"/>
    <property type="match status" value="1"/>
</dbReference>
<evidence type="ECO:0000313" key="8">
    <source>
        <dbReference type="Proteomes" id="UP000199502"/>
    </source>
</evidence>
<feature type="transmembrane region" description="Helical" evidence="5">
    <location>
        <begin position="48"/>
        <end position="68"/>
    </location>
</feature>
<dbReference type="InterPro" id="IPR020846">
    <property type="entry name" value="MFS_dom"/>
</dbReference>
<dbReference type="EMBL" id="FMVT01000007">
    <property type="protein sequence ID" value="SCY64921.1"/>
    <property type="molecule type" value="Genomic_DNA"/>
</dbReference>
<dbReference type="PANTHER" id="PTHR42718">
    <property type="entry name" value="MAJOR FACILITATOR SUPERFAMILY MULTIDRUG TRANSPORTER MFSC"/>
    <property type="match status" value="1"/>
</dbReference>
<feature type="domain" description="Major facilitator superfamily (MFS) profile" evidence="6">
    <location>
        <begin position="1"/>
        <end position="400"/>
    </location>
</feature>
<evidence type="ECO:0000259" key="6">
    <source>
        <dbReference type="PROSITE" id="PS50850"/>
    </source>
</evidence>
<evidence type="ECO:0000256" key="5">
    <source>
        <dbReference type="SAM" id="Phobius"/>
    </source>
</evidence>
<keyword evidence="8" id="KW-1185">Reference proteome</keyword>
<feature type="transmembrane region" description="Helical" evidence="5">
    <location>
        <begin position="172"/>
        <end position="191"/>
    </location>
</feature>
<proteinExistence type="predicted"/>
<keyword evidence="3 5" id="KW-1133">Transmembrane helix</keyword>
<dbReference type="InterPro" id="IPR036259">
    <property type="entry name" value="MFS_trans_sf"/>
</dbReference>
<evidence type="ECO:0000256" key="4">
    <source>
        <dbReference type="ARBA" id="ARBA00023136"/>
    </source>
</evidence>
<keyword evidence="2 5" id="KW-0812">Transmembrane</keyword>
<dbReference type="GO" id="GO:0022857">
    <property type="term" value="F:transmembrane transporter activity"/>
    <property type="evidence" value="ECO:0007669"/>
    <property type="project" value="InterPro"/>
</dbReference>
<evidence type="ECO:0000256" key="2">
    <source>
        <dbReference type="ARBA" id="ARBA00022692"/>
    </source>
</evidence>
<dbReference type="PANTHER" id="PTHR42718:SF39">
    <property type="entry name" value="ACTINORHODIN TRANSPORTER-RELATED"/>
    <property type="match status" value="1"/>
</dbReference>
<comment type="subcellular location">
    <subcellularLocation>
        <location evidence="1">Membrane</location>
        <topology evidence="1">Multi-pass membrane protein</topology>
    </subcellularLocation>
</comment>
<protein>
    <submittedName>
        <fullName evidence="7">Major Facilitator Superfamily protein</fullName>
    </submittedName>
</protein>
<dbReference type="InterPro" id="IPR011701">
    <property type="entry name" value="MFS"/>
</dbReference>
<feature type="transmembrane region" description="Helical" evidence="5">
    <location>
        <begin position="304"/>
        <end position="326"/>
    </location>
</feature>
<sequence>MLLLPAGRAGDRFGRRRVFLTGGMLFLLGALLSAHAPGPVFLAGARMVQAIGAAALAPQALAMIPRLFAPAAQSGAFARLAMTGSFASVCGPLLAGALLVAAPEWLGWRAIFGAEAALALTVMLLAARHLTPDEPASGGGSRLSEIASFAAIILCLVAPLSLGPAFGWPAPVFLMLAAASPCAALFVRLTVRAGPAALIPPSLLRNPSFRWSLVFLLLAVSAPPGFFMVLSLALQSEVGLGPLQTGLVTAGFPGGVVAGSWAAGRLPLQPLARAALGILLLCASFLLIQGVLPGMTPARLWPLRAGMLAAGAAMGLTITSVMQLGMSSLPKSLAGAGAGAIQTMQQVSMAASIALSFAVYGQALETRPGLEAASMMMWLQISATGAAALLALAVLHQTNRSRRKAEAC</sequence>
<organism evidence="7 8">
    <name type="scientific">Paracoccus tibetensis</name>
    <dbReference type="NCBI Taxonomy" id="336292"/>
    <lineage>
        <taxon>Bacteria</taxon>
        <taxon>Pseudomonadati</taxon>
        <taxon>Pseudomonadota</taxon>
        <taxon>Alphaproteobacteria</taxon>
        <taxon>Rhodobacterales</taxon>
        <taxon>Paracoccaceae</taxon>
        <taxon>Paracoccus</taxon>
    </lineage>
</organism>
<evidence type="ECO:0000256" key="1">
    <source>
        <dbReference type="ARBA" id="ARBA00004141"/>
    </source>
</evidence>
<reference evidence="7 8" key="1">
    <citation type="submission" date="2016-10" db="EMBL/GenBank/DDBJ databases">
        <authorList>
            <person name="de Groot N.N."/>
        </authorList>
    </citation>
    <scope>NUCLEOTIDE SEQUENCE [LARGE SCALE GENOMIC DNA]</scope>
    <source>
        <strain evidence="7 8">CGMCC 1.8925</strain>
    </source>
</reference>
<dbReference type="AlphaFoldDB" id="A0A1G5HMK0"/>
<feature type="transmembrane region" description="Helical" evidence="5">
    <location>
        <begin position="211"/>
        <end position="234"/>
    </location>
</feature>
<name>A0A1G5HMK0_9RHOB</name>